<evidence type="ECO:0000313" key="2">
    <source>
        <dbReference type="Proteomes" id="UP000319576"/>
    </source>
</evidence>
<dbReference type="RefSeq" id="WP_145243992.1">
    <property type="nucleotide sequence ID" value="NZ_CP036273.1"/>
</dbReference>
<name>A0A517Y242_9BACT</name>
<dbReference type="EMBL" id="CP036273">
    <property type="protein sequence ID" value="QDU23768.1"/>
    <property type="molecule type" value="Genomic_DNA"/>
</dbReference>
<dbReference type="OrthoDB" id="9947550at2"/>
<dbReference type="Proteomes" id="UP000319576">
    <property type="component" value="Chromosome"/>
</dbReference>
<reference evidence="1 2" key="1">
    <citation type="submission" date="2019-02" db="EMBL/GenBank/DDBJ databases">
        <title>Deep-cultivation of Planctomycetes and their phenomic and genomic characterization uncovers novel biology.</title>
        <authorList>
            <person name="Wiegand S."/>
            <person name="Jogler M."/>
            <person name="Boedeker C."/>
            <person name="Pinto D."/>
            <person name="Vollmers J."/>
            <person name="Rivas-Marin E."/>
            <person name="Kohn T."/>
            <person name="Peeters S.H."/>
            <person name="Heuer A."/>
            <person name="Rast P."/>
            <person name="Oberbeckmann S."/>
            <person name="Bunk B."/>
            <person name="Jeske O."/>
            <person name="Meyerdierks A."/>
            <person name="Storesund J.E."/>
            <person name="Kallscheuer N."/>
            <person name="Luecker S."/>
            <person name="Lage O.M."/>
            <person name="Pohl T."/>
            <person name="Merkel B.J."/>
            <person name="Hornburger P."/>
            <person name="Mueller R.-W."/>
            <person name="Bruemmer F."/>
            <person name="Labrenz M."/>
            <person name="Spormann A.M."/>
            <person name="Op den Camp H."/>
            <person name="Overmann J."/>
            <person name="Amann R."/>
            <person name="Jetten M.S.M."/>
            <person name="Mascher T."/>
            <person name="Medema M.H."/>
            <person name="Devos D.P."/>
            <person name="Kaster A.-K."/>
            <person name="Ovreas L."/>
            <person name="Rohde M."/>
            <person name="Galperin M.Y."/>
            <person name="Jogler C."/>
        </authorList>
    </citation>
    <scope>NUCLEOTIDE SEQUENCE [LARGE SCALE GENOMIC DNA]</scope>
    <source>
        <strain evidence="1 2">ETA_A1</strain>
    </source>
</reference>
<sequence>MTEAAATPTTAVASLTFPEIVARVIKTAQQPVAIADIKKTLKAQGVAIGGKKGHSDSDIEAAVTAEVGGGTAFAHPATSAKGKPRFWHTRPKTAAEVVADALREKVRLLGTDEVVTDKQLGRPGGKKATPEATAAFDGLLAEMQATGQLFRRGKGYARTAPPPPKWYETDPGKKPFDALVKAAQKVTALGVAPLDDLFTILRSKLESAPTPRPAPVVTAAPPAPVTPPPAPAVDLPAVLKLAYEHLCLFVEFRDRLVELPRLYHEAAKRLPGLTVEDFHHELWRLSEARAVQLHVLNEVRGASEPHLAIHRNDRLYYFVRWN</sequence>
<proteinExistence type="predicted"/>
<dbReference type="KEGG" id="uli:ETAA1_57750"/>
<keyword evidence="2" id="KW-1185">Reference proteome</keyword>
<protein>
    <submittedName>
        <fullName evidence="1">Uncharacterized protein</fullName>
    </submittedName>
</protein>
<accession>A0A517Y242</accession>
<dbReference type="AlphaFoldDB" id="A0A517Y242"/>
<evidence type="ECO:0000313" key="1">
    <source>
        <dbReference type="EMBL" id="QDU23768.1"/>
    </source>
</evidence>
<gene>
    <name evidence="1" type="ORF">ETAA1_57750</name>
</gene>
<organism evidence="1 2">
    <name type="scientific">Urbifossiella limnaea</name>
    <dbReference type="NCBI Taxonomy" id="2528023"/>
    <lineage>
        <taxon>Bacteria</taxon>
        <taxon>Pseudomonadati</taxon>
        <taxon>Planctomycetota</taxon>
        <taxon>Planctomycetia</taxon>
        <taxon>Gemmatales</taxon>
        <taxon>Gemmataceae</taxon>
        <taxon>Urbifossiella</taxon>
    </lineage>
</organism>